<dbReference type="InterPro" id="IPR001610">
    <property type="entry name" value="PAC"/>
</dbReference>
<dbReference type="GO" id="GO:0000155">
    <property type="term" value="F:phosphorelay sensor kinase activity"/>
    <property type="evidence" value="ECO:0007669"/>
    <property type="project" value="InterPro"/>
</dbReference>
<evidence type="ECO:0000313" key="14">
    <source>
        <dbReference type="Proteomes" id="UP000295513"/>
    </source>
</evidence>
<accession>A0A4R8G2W2</accession>
<dbReference type="SUPFAM" id="SSF47384">
    <property type="entry name" value="Homodimeric domain of signal transducing histidine kinase"/>
    <property type="match status" value="1"/>
</dbReference>
<evidence type="ECO:0000256" key="8">
    <source>
        <dbReference type="ARBA" id="ARBA00022969"/>
    </source>
</evidence>
<evidence type="ECO:0000256" key="1">
    <source>
        <dbReference type="ARBA" id="ARBA00000085"/>
    </source>
</evidence>
<feature type="domain" description="PAS" evidence="11">
    <location>
        <begin position="273"/>
        <end position="343"/>
    </location>
</feature>
<dbReference type="PROSITE" id="PS50112">
    <property type="entry name" value="PAS"/>
    <property type="match status" value="3"/>
</dbReference>
<dbReference type="FunFam" id="1.10.287.130:FF:000040">
    <property type="entry name" value="PAS domain-containing sensor histidine kinase"/>
    <property type="match status" value="1"/>
</dbReference>
<evidence type="ECO:0000313" key="13">
    <source>
        <dbReference type="EMBL" id="TDX35108.1"/>
    </source>
</evidence>
<feature type="domain" description="PAS" evidence="11">
    <location>
        <begin position="145"/>
        <end position="216"/>
    </location>
</feature>
<dbReference type="InterPro" id="IPR036890">
    <property type="entry name" value="HATPase_C_sf"/>
</dbReference>
<keyword evidence="6 13" id="KW-0418">Kinase</keyword>
<dbReference type="InterPro" id="IPR013656">
    <property type="entry name" value="PAS_4"/>
</dbReference>
<dbReference type="SMART" id="SM00091">
    <property type="entry name" value="PAS"/>
    <property type="match status" value="3"/>
</dbReference>
<dbReference type="SMART" id="SM00387">
    <property type="entry name" value="HATPase_c"/>
    <property type="match status" value="1"/>
</dbReference>
<dbReference type="NCBIfam" id="TIGR00229">
    <property type="entry name" value="sensory_box"/>
    <property type="match status" value="3"/>
</dbReference>
<dbReference type="Gene3D" id="3.30.450.20">
    <property type="entry name" value="PAS domain"/>
    <property type="match status" value="3"/>
</dbReference>
<dbReference type="InterPro" id="IPR013655">
    <property type="entry name" value="PAS_fold_3"/>
</dbReference>
<keyword evidence="5" id="KW-0547">Nucleotide-binding</keyword>
<dbReference type="GO" id="GO:0006355">
    <property type="term" value="P:regulation of DNA-templated transcription"/>
    <property type="evidence" value="ECO:0007669"/>
    <property type="project" value="InterPro"/>
</dbReference>
<dbReference type="InterPro" id="IPR035965">
    <property type="entry name" value="PAS-like_dom_sf"/>
</dbReference>
<dbReference type="Pfam" id="PF08448">
    <property type="entry name" value="PAS_4"/>
    <property type="match status" value="1"/>
</dbReference>
<dbReference type="EC" id="2.7.13.3" evidence="2"/>
<dbReference type="InterPro" id="IPR003594">
    <property type="entry name" value="HATPase_dom"/>
</dbReference>
<keyword evidence="9" id="KW-0902">Two-component regulatory system</keyword>
<dbReference type="SUPFAM" id="SSF55785">
    <property type="entry name" value="PYP-like sensor domain (PAS domain)"/>
    <property type="match status" value="3"/>
</dbReference>
<keyword evidence="3" id="KW-0597">Phosphoprotein</keyword>
<proteinExistence type="predicted"/>
<dbReference type="PANTHER" id="PTHR43065">
    <property type="entry name" value="SENSOR HISTIDINE KINASE"/>
    <property type="match status" value="1"/>
</dbReference>
<dbReference type="CDD" id="cd00082">
    <property type="entry name" value="HisKA"/>
    <property type="match status" value="1"/>
</dbReference>
<feature type="domain" description="PAS" evidence="11">
    <location>
        <begin position="22"/>
        <end position="92"/>
    </location>
</feature>
<evidence type="ECO:0000256" key="2">
    <source>
        <dbReference type="ARBA" id="ARBA00012438"/>
    </source>
</evidence>
<dbReference type="GO" id="GO:0030435">
    <property type="term" value="P:sporulation resulting in formation of a cellular spore"/>
    <property type="evidence" value="ECO:0007669"/>
    <property type="project" value="UniProtKB-KW"/>
</dbReference>
<dbReference type="SMART" id="SM00388">
    <property type="entry name" value="HisKA"/>
    <property type="match status" value="1"/>
</dbReference>
<evidence type="ECO:0000256" key="6">
    <source>
        <dbReference type="ARBA" id="ARBA00022777"/>
    </source>
</evidence>
<dbReference type="InterPro" id="IPR036097">
    <property type="entry name" value="HisK_dim/P_sf"/>
</dbReference>
<dbReference type="Gene3D" id="3.30.565.10">
    <property type="entry name" value="Histidine kinase-like ATPase, C-terminal domain"/>
    <property type="match status" value="1"/>
</dbReference>
<dbReference type="InterPro" id="IPR005467">
    <property type="entry name" value="His_kinase_dom"/>
</dbReference>
<dbReference type="RefSeq" id="WP_134177331.1">
    <property type="nucleotide sequence ID" value="NZ_SOEE01000031.1"/>
</dbReference>
<evidence type="ECO:0000259" key="12">
    <source>
        <dbReference type="PROSITE" id="PS50113"/>
    </source>
</evidence>
<dbReference type="SUPFAM" id="SSF55874">
    <property type="entry name" value="ATPase domain of HSP90 chaperone/DNA topoisomerase II/histidine kinase"/>
    <property type="match status" value="1"/>
</dbReference>
<feature type="domain" description="Histidine kinase" evidence="10">
    <location>
        <begin position="409"/>
        <end position="612"/>
    </location>
</feature>
<dbReference type="Proteomes" id="UP000295513">
    <property type="component" value="Unassembled WGS sequence"/>
</dbReference>
<dbReference type="Pfam" id="PF08447">
    <property type="entry name" value="PAS_3"/>
    <property type="match status" value="1"/>
</dbReference>
<dbReference type="Pfam" id="PF02518">
    <property type="entry name" value="HATPase_c"/>
    <property type="match status" value="1"/>
</dbReference>
<keyword evidence="7" id="KW-0067">ATP-binding</keyword>
<dbReference type="PRINTS" id="PR00344">
    <property type="entry name" value="BCTRLSENSOR"/>
</dbReference>
<dbReference type="InterPro" id="IPR003661">
    <property type="entry name" value="HisK_dim/P_dom"/>
</dbReference>
<dbReference type="AlphaFoldDB" id="A0A4R8G2W2"/>
<dbReference type="InterPro" id="IPR004358">
    <property type="entry name" value="Sig_transdc_His_kin-like_C"/>
</dbReference>
<sequence length="612" mass="69757">MNSSTFSFKEKTQLLLKYLEVNPYHYKSIIDCTPDIVFVIDIEGRIIKPNRAFEKLSGYSSEELTQMTLQNLMGSKQADKFLHHFQLALKGSLENFDCSIIHSNQNRVALNFTHFPVVVGSEILGVYGVGKDITGIMHSRKGLDEKEFLYQLLTSNSLGMITSTDSDGNFIYFSPAFLRILGYTPDELLGTTSFGLIHIEDFEKARKNLTHLLNKKESGFDTYRVRKKNGGYIWVECICKPLIDSNTNHVKEIISVIRDISERKKAEEDIRNSEARYRNIIEHTPDAIIVVKDSIIVYTNDTSLELLGATTKDELQNKSVFDFLHNEYIASAQRRIHQLKNGQTVDFKDYKIYRLDGNILEVEVKPVITVFQNEPAIHLIIRDISKKIQTQQLLVQSEKLTVAGQLAAGIAHEIRNPLTAIKGFLQLMEAKLTDYKTYFDIITSEMERIEIILSELLTLAKPQDMKFVKGDIVQILENVKTLIDTQALMNNIEIITLYETNIFSIFCDENQLKQVFINFLKNSIEAMPKGGKISVELQSLGFDKLKLLFIDEGRGIPDHILNRIYEPFFTTKETGTGLGLMISKQIIENHNGTLHIRSDKKGTIVEVILPIF</sequence>
<feature type="domain" description="PAC" evidence="12">
    <location>
        <begin position="218"/>
        <end position="272"/>
    </location>
</feature>
<keyword evidence="8" id="KW-0749">Sporulation</keyword>
<gene>
    <name evidence="13" type="ORF">DFO72_13110</name>
</gene>
<dbReference type="PROSITE" id="PS50109">
    <property type="entry name" value="HIS_KIN"/>
    <property type="match status" value="1"/>
</dbReference>
<dbReference type="Pfam" id="PF00989">
    <property type="entry name" value="PAS"/>
    <property type="match status" value="1"/>
</dbReference>
<evidence type="ECO:0000259" key="11">
    <source>
        <dbReference type="PROSITE" id="PS50112"/>
    </source>
</evidence>
<dbReference type="SMART" id="SM00086">
    <property type="entry name" value="PAC"/>
    <property type="match status" value="3"/>
</dbReference>
<protein>
    <recommendedName>
        <fullName evidence="2">histidine kinase</fullName>
        <ecNumber evidence="2">2.7.13.3</ecNumber>
    </recommendedName>
</protein>
<organism evidence="13 14">
    <name type="scientific">Cytobacillus oceanisediminis</name>
    <dbReference type="NCBI Taxonomy" id="665099"/>
    <lineage>
        <taxon>Bacteria</taxon>
        <taxon>Bacillati</taxon>
        <taxon>Bacillota</taxon>
        <taxon>Bacilli</taxon>
        <taxon>Bacillales</taxon>
        <taxon>Bacillaceae</taxon>
        <taxon>Cytobacillus</taxon>
    </lineage>
</organism>
<dbReference type="InterPro" id="IPR000700">
    <property type="entry name" value="PAS-assoc_C"/>
</dbReference>
<evidence type="ECO:0000256" key="3">
    <source>
        <dbReference type="ARBA" id="ARBA00022553"/>
    </source>
</evidence>
<name>A0A4R8G2W2_9BACI</name>
<dbReference type="GO" id="GO:0005524">
    <property type="term" value="F:ATP binding"/>
    <property type="evidence" value="ECO:0007669"/>
    <property type="project" value="UniProtKB-KW"/>
</dbReference>
<comment type="catalytic activity">
    <reaction evidence="1">
        <text>ATP + protein L-histidine = ADP + protein N-phospho-L-histidine.</text>
        <dbReference type="EC" id="2.7.13.3"/>
    </reaction>
</comment>
<reference evidence="13 14" key="1">
    <citation type="submission" date="2019-03" db="EMBL/GenBank/DDBJ databases">
        <title>Freshwater and sediment microbial communities from various areas in North America, analyzing microbe dynamics in response to fracking.</title>
        <authorList>
            <person name="Lamendella R."/>
        </authorList>
    </citation>
    <scope>NUCLEOTIDE SEQUENCE [LARGE SCALE GENOMIC DNA]</scope>
    <source>
        <strain evidence="13 14">13_TX</strain>
    </source>
</reference>
<dbReference type="InterPro" id="IPR013767">
    <property type="entry name" value="PAS_fold"/>
</dbReference>
<evidence type="ECO:0000256" key="7">
    <source>
        <dbReference type="ARBA" id="ARBA00022840"/>
    </source>
</evidence>
<dbReference type="InterPro" id="IPR000014">
    <property type="entry name" value="PAS"/>
</dbReference>
<evidence type="ECO:0000259" key="10">
    <source>
        <dbReference type="PROSITE" id="PS50109"/>
    </source>
</evidence>
<dbReference type="EMBL" id="SOEE01000031">
    <property type="protein sequence ID" value="TDX35108.1"/>
    <property type="molecule type" value="Genomic_DNA"/>
</dbReference>
<dbReference type="CDD" id="cd00130">
    <property type="entry name" value="PAS"/>
    <property type="match status" value="3"/>
</dbReference>
<keyword evidence="4" id="KW-0808">Transferase</keyword>
<dbReference type="Gene3D" id="1.10.287.130">
    <property type="match status" value="1"/>
</dbReference>
<evidence type="ECO:0000256" key="5">
    <source>
        <dbReference type="ARBA" id="ARBA00022741"/>
    </source>
</evidence>
<dbReference type="Pfam" id="PF00512">
    <property type="entry name" value="HisKA"/>
    <property type="match status" value="1"/>
</dbReference>
<evidence type="ECO:0000256" key="4">
    <source>
        <dbReference type="ARBA" id="ARBA00022679"/>
    </source>
</evidence>
<comment type="caution">
    <text evidence="13">The sequence shown here is derived from an EMBL/GenBank/DDBJ whole genome shotgun (WGS) entry which is preliminary data.</text>
</comment>
<dbReference type="PROSITE" id="PS50113">
    <property type="entry name" value="PAC"/>
    <property type="match status" value="1"/>
</dbReference>
<evidence type="ECO:0000256" key="9">
    <source>
        <dbReference type="ARBA" id="ARBA00023012"/>
    </source>
</evidence>
<dbReference type="PANTHER" id="PTHR43065:SF10">
    <property type="entry name" value="PEROXIDE STRESS-ACTIVATED HISTIDINE KINASE MAK3"/>
    <property type="match status" value="1"/>
</dbReference>